<reference evidence="2" key="1">
    <citation type="submission" date="2022-12" db="EMBL/GenBank/DDBJ databases">
        <authorList>
            <person name="Petersen C."/>
        </authorList>
    </citation>
    <scope>NUCLEOTIDE SEQUENCE</scope>
    <source>
        <strain evidence="2">IBT 21472</strain>
    </source>
</reference>
<evidence type="ECO:0000313" key="2">
    <source>
        <dbReference type="EMBL" id="KAJ5323754.1"/>
    </source>
</evidence>
<dbReference type="InterPro" id="IPR019626">
    <property type="entry name" value="Stress-induced_KGG_rpt"/>
</dbReference>
<proteinExistence type="predicted"/>
<sequence>MMERTMLRPLHGFTLLLRSRPFVAKFGPGVATAAYIQHPNPGNFANRSQEELSAIGHQGGKKGGKARATGGFHNMDPKKQRGITSKGGRATEKAAAKFEEALEETKTRPTLFGSPSEEPSVVPPAYPQWKTSS</sequence>
<comment type="caution">
    <text evidence="2">The sequence shown here is derived from an EMBL/GenBank/DDBJ whole genome shotgun (WGS) entry which is preliminary data.</text>
</comment>
<evidence type="ECO:0000313" key="3">
    <source>
        <dbReference type="Proteomes" id="UP001147746"/>
    </source>
</evidence>
<feature type="region of interest" description="Disordered" evidence="1">
    <location>
        <begin position="55"/>
        <end position="133"/>
    </location>
</feature>
<name>A0A9W9LB46_9EURO</name>
<dbReference type="AlphaFoldDB" id="A0A9W9LB46"/>
<gene>
    <name evidence="2" type="ORF">N7476_002354</name>
</gene>
<keyword evidence="3" id="KW-1185">Reference proteome</keyword>
<organism evidence="2 3">
    <name type="scientific">Penicillium atrosanguineum</name>
    <dbReference type="NCBI Taxonomy" id="1132637"/>
    <lineage>
        <taxon>Eukaryota</taxon>
        <taxon>Fungi</taxon>
        <taxon>Dikarya</taxon>
        <taxon>Ascomycota</taxon>
        <taxon>Pezizomycotina</taxon>
        <taxon>Eurotiomycetes</taxon>
        <taxon>Eurotiomycetidae</taxon>
        <taxon>Eurotiales</taxon>
        <taxon>Aspergillaceae</taxon>
        <taxon>Penicillium</taxon>
    </lineage>
</organism>
<dbReference type="OrthoDB" id="2137750at2759"/>
<dbReference type="Pfam" id="PF10685">
    <property type="entry name" value="KGG"/>
    <property type="match status" value="2"/>
</dbReference>
<reference evidence="2" key="2">
    <citation type="journal article" date="2023" name="IMA Fungus">
        <title>Comparative genomic study of the Penicillium genus elucidates a diverse pangenome and 15 lateral gene transfer events.</title>
        <authorList>
            <person name="Petersen C."/>
            <person name="Sorensen T."/>
            <person name="Nielsen M.R."/>
            <person name="Sondergaard T.E."/>
            <person name="Sorensen J.L."/>
            <person name="Fitzpatrick D.A."/>
            <person name="Frisvad J.C."/>
            <person name="Nielsen K.L."/>
        </authorList>
    </citation>
    <scope>NUCLEOTIDE SEQUENCE</scope>
    <source>
        <strain evidence="2">IBT 21472</strain>
    </source>
</reference>
<protein>
    <submittedName>
        <fullName evidence="2">Conidiation-specific protein Con-10</fullName>
    </submittedName>
</protein>
<accession>A0A9W9LB46</accession>
<dbReference type="Proteomes" id="UP001147746">
    <property type="component" value="Unassembled WGS sequence"/>
</dbReference>
<dbReference type="EMBL" id="JAPZBO010000002">
    <property type="protein sequence ID" value="KAJ5323754.1"/>
    <property type="molecule type" value="Genomic_DNA"/>
</dbReference>
<evidence type="ECO:0000256" key="1">
    <source>
        <dbReference type="SAM" id="MobiDB-lite"/>
    </source>
</evidence>
<feature type="compositionally biased region" description="Basic and acidic residues" evidence="1">
    <location>
        <begin position="89"/>
        <end position="107"/>
    </location>
</feature>